<dbReference type="Proteomes" id="UP000322315">
    <property type="component" value="Unassembled WGS sequence"/>
</dbReference>
<evidence type="ECO:0000313" key="2">
    <source>
        <dbReference type="EMBL" id="KAA5823507.1"/>
    </source>
</evidence>
<name>A0A5M7B565_9FLAO</name>
<proteinExistence type="predicted"/>
<organism evidence="2 5">
    <name type="scientific">Algibacter amylolyticus</name>
    <dbReference type="NCBI Taxonomy" id="1608400"/>
    <lineage>
        <taxon>Bacteria</taxon>
        <taxon>Pseudomonadati</taxon>
        <taxon>Bacteroidota</taxon>
        <taxon>Flavobacteriia</taxon>
        <taxon>Flavobacteriales</taxon>
        <taxon>Flavobacteriaceae</taxon>
        <taxon>Algibacter</taxon>
    </lineage>
</organism>
<reference evidence="2 5" key="1">
    <citation type="journal article" date="2015" name="Int. J. Syst. Evol. Microbiol.">
        <title>Algibacter amylolyticus sp. nov., isolated from intertidal sediment.</title>
        <authorList>
            <person name="Zhang D.C."/>
            <person name="Wu J."/>
            <person name="Neuner K."/>
            <person name="Yao J."/>
            <person name="Margesin R."/>
        </authorList>
    </citation>
    <scope>NUCLEOTIDE SEQUENCE [LARGE SCALE GENOMIC DNA]</scope>
    <source>
        <strain evidence="2 5">RU-4-M-4</strain>
    </source>
</reference>
<dbReference type="Proteomes" id="UP000315145">
    <property type="component" value="Unassembled WGS sequence"/>
</dbReference>
<evidence type="ECO:0000313" key="4">
    <source>
        <dbReference type="Proteomes" id="UP000315145"/>
    </source>
</evidence>
<comment type="caution">
    <text evidence="2">The sequence shown here is derived from an EMBL/GenBank/DDBJ whole genome shotgun (WGS) entry which is preliminary data.</text>
</comment>
<keyword evidence="1" id="KW-0732">Signal</keyword>
<evidence type="ECO:0000313" key="5">
    <source>
        <dbReference type="Proteomes" id="UP000322315"/>
    </source>
</evidence>
<accession>A0A5M7B565</accession>
<evidence type="ECO:0000256" key="1">
    <source>
        <dbReference type="SAM" id="SignalP"/>
    </source>
</evidence>
<dbReference type="OrthoDB" id="1451597at2"/>
<gene>
    <name evidence="2" type="ORF">F2B50_12445</name>
    <name evidence="3" type="ORF">FPF71_12445</name>
</gene>
<protein>
    <recommendedName>
        <fullName evidence="6">Lipocalin family protein</fullName>
    </recommendedName>
</protein>
<reference evidence="3 4" key="2">
    <citation type="submission" date="2019-07" db="EMBL/GenBank/DDBJ databases">
        <title>Algibacter marinivivus sp. nov., isolated from the surface of a marine red alga.</title>
        <authorList>
            <person name="Zhong X."/>
            <person name="Xu W."/>
            <person name="Zhang Y."/>
            <person name="Zhang Q."/>
            <person name="Du Z."/>
        </authorList>
    </citation>
    <scope>NUCLEOTIDE SEQUENCE [LARGE SCALE GENOMIC DNA]</scope>
    <source>
        <strain evidence="3 4">RU-4-M-4</strain>
    </source>
</reference>
<evidence type="ECO:0000313" key="3">
    <source>
        <dbReference type="EMBL" id="TSJ73995.1"/>
    </source>
</evidence>
<keyword evidence="4" id="KW-1185">Reference proteome</keyword>
<sequence length="129" mass="14394">MKRALKSVVIVLLLLVVTSCTKDTNGAENNLRGIWEQVKVLDGQTNTFQLVFGKKNTGFEINKVEFGTGEITSSASPFSWKIENDTIEVNGTSKDTYQFNVDNELVLDTAEDVVLSKISNDYSKYYGKE</sequence>
<feature type="signal peptide" evidence="1">
    <location>
        <begin position="1"/>
        <end position="22"/>
    </location>
</feature>
<dbReference type="EMBL" id="VMBF01000008">
    <property type="protein sequence ID" value="TSJ73995.1"/>
    <property type="molecule type" value="Genomic_DNA"/>
</dbReference>
<reference evidence="2" key="3">
    <citation type="submission" date="2019-09" db="EMBL/GenBank/DDBJ databases">
        <authorList>
            <person name="Zhang D.-C."/>
        </authorList>
    </citation>
    <scope>NUCLEOTIDE SEQUENCE</scope>
    <source>
        <strain evidence="2">RU-4-M-4</strain>
    </source>
</reference>
<feature type="chain" id="PRO_5024421592" description="Lipocalin family protein" evidence="1">
    <location>
        <begin position="23"/>
        <end position="129"/>
    </location>
</feature>
<dbReference type="EMBL" id="VWRS01000008">
    <property type="protein sequence ID" value="KAA5823507.1"/>
    <property type="molecule type" value="Genomic_DNA"/>
</dbReference>
<dbReference type="RefSeq" id="WP_144116994.1">
    <property type="nucleotide sequence ID" value="NZ_JACHGE010000002.1"/>
</dbReference>
<dbReference type="PROSITE" id="PS51257">
    <property type="entry name" value="PROKAR_LIPOPROTEIN"/>
    <property type="match status" value="1"/>
</dbReference>
<evidence type="ECO:0008006" key="6">
    <source>
        <dbReference type="Google" id="ProtNLM"/>
    </source>
</evidence>
<dbReference type="AlphaFoldDB" id="A0A5M7B565"/>